<evidence type="ECO:0000256" key="1">
    <source>
        <dbReference type="ARBA" id="ARBA00022450"/>
    </source>
</evidence>
<dbReference type="Gene3D" id="3.30.300.30">
    <property type="match status" value="1"/>
</dbReference>
<keyword evidence="1" id="KW-0596">Phosphopantetheine</keyword>
<sequence length="192" mass="21265">MPSTSGWCAGHSLMCTAWTSARADPVAPAERYMADDMATVDTITAPRRTYALLRLGPELHWWYVRHHDVAIDGLSGSLLSRLRRPALTADRFVADPFGPAGGRMYRTRDVVRWNDDGQLEYLSRADDQVKVRGLRIELGKVEAALTSLPGIRAACATVREDRSLDSSRNRRAVAAGPHLPALTERTLLTEHC</sequence>
<reference evidence="3 4" key="1">
    <citation type="submission" date="2021-08" db="EMBL/GenBank/DDBJ databases">
        <title>Streptomyces sp. PTM05 isolated from lichen.</title>
        <authorList>
            <person name="Somphong A."/>
            <person name="Phongsopitanun W."/>
            <person name="Tanasupawat S."/>
        </authorList>
    </citation>
    <scope>NUCLEOTIDE SEQUENCE [LARGE SCALE GENOMIC DNA]</scope>
    <source>
        <strain evidence="3 4">Ptm05</strain>
    </source>
</reference>
<proteinExistence type="predicted"/>
<dbReference type="Proteomes" id="UP001198565">
    <property type="component" value="Unassembled WGS sequence"/>
</dbReference>
<dbReference type="PANTHER" id="PTHR44845:SF6">
    <property type="entry name" value="BETA-ALANINE-ACTIVATING ENZYME"/>
    <property type="match status" value="1"/>
</dbReference>
<dbReference type="EMBL" id="JAINVZ010000005">
    <property type="protein sequence ID" value="MBY8885111.1"/>
    <property type="molecule type" value="Genomic_DNA"/>
</dbReference>
<name>A0ABS7QPJ7_9ACTN</name>
<keyword evidence="2" id="KW-0597">Phosphoprotein</keyword>
<evidence type="ECO:0000313" key="3">
    <source>
        <dbReference type="EMBL" id="MBY8885111.1"/>
    </source>
</evidence>
<dbReference type="SUPFAM" id="SSF56801">
    <property type="entry name" value="Acetyl-CoA synthetase-like"/>
    <property type="match status" value="1"/>
</dbReference>
<evidence type="ECO:0000256" key="2">
    <source>
        <dbReference type="ARBA" id="ARBA00022553"/>
    </source>
</evidence>
<comment type="caution">
    <text evidence="3">The sequence shown here is derived from an EMBL/GenBank/DDBJ whole genome shotgun (WGS) entry which is preliminary data.</text>
</comment>
<organism evidence="3 4">
    <name type="scientific">Streptantibioticus parmotrematis</name>
    <dbReference type="NCBI Taxonomy" id="2873249"/>
    <lineage>
        <taxon>Bacteria</taxon>
        <taxon>Bacillati</taxon>
        <taxon>Actinomycetota</taxon>
        <taxon>Actinomycetes</taxon>
        <taxon>Kitasatosporales</taxon>
        <taxon>Streptomycetaceae</taxon>
        <taxon>Streptantibioticus</taxon>
    </lineage>
</organism>
<evidence type="ECO:0000313" key="4">
    <source>
        <dbReference type="Proteomes" id="UP001198565"/>
    </source>
</evidence>
<dbReference type="PANTHER" id="PTHR44845">
    <property type="entry name" value="CARRIER DOMAIN-CONTAINING PROTEIN"/>
    <property type="match status" value="1"/>
</dbReference>
<accession>A0ABS7QPJ7</accession>
<dbReference type="Gene3D" id="2.30.38.10">
    <property type="entry name" value="Luciferase, Domain 3"/>
    <property type="match status" value="1"/>
</dbReference>
<protein>
    <submittedName>
        <fullName evidence="3">AMP-binding protein</fullName>
    </submittedName>
</protein>
<gene>
    <name evidence="3" type="ORF">K7472_09665</name>
</gene>
<keyword evidence="4" id="KW-1185">Reference proteome</keyword>
<dbReference type="InterPro" id="IPR045851">
    <property type="entry name" value="AMP-bd_C_sf"/>
</dbReference>